<accession>A0AAD0YV03</accession>
<reference evidence="1 2" key="1">
    <citation type="submission" date="2018-11" db="EMBL/GenBank/DDBJ databases">
        <title>Proposal to divide the Flavobacteriaceae and reorganize its genera based on Amino Acid Identity values calculated from whole genome sequences.</title>
        <authorList>
            <person name="Nicholson A.C."/>
            <person name="Gulvik C.A."/>
            <person name="Whitney A.M."/>
            <person name="Humrighouse B.W."/>
            <person name="Bell M."/>
            <person name="Holmes B."/>
            <person name="Steigerwalt A.G."/>
            <person name="Villarma A."/>
            <person name="Sheth M."/>
            <person name="Batra D."/>
            <person name="Pryor J."/>
            <person name="Bernardet J.-F."/>
            <person name="Hugo C."/>
            <person name="Kampfer P."/>
            <person name="Newman J."/>
            <person name="McQuiston J.R."/>
        </authorList>
    </citation>
    <scope>NUCLEOTIDE SEQUENCE [LARGE SCALE GENOMIC DNA]</scope>
    <source>
        <strain evidence="1 2">H5559</strain>
    </source>
</reference>
<dbReference type="AlphaFoldDB" id="A0AAD0YV03"/>
<organism evidence="1 2">
    <name type="scientific">Chryseobacterium indologenes</name>
    <name type="common">Flavobacterium indologenes</name>
    <dbReference type="NCBI Taxonomy" id="253"/>
    <lineage>
        <taxon>Bacteria</taxon>
        <taxon>Pseudomonadati</taxon>
        <taxon>Bacteroidota</taxon>
        <taxon>Flavobacteriia</taxon>
        <taxon>Flavobacteriales</taxon>
        <taxon>Weeksellaceae</taxon>
        <taxon>Chryseobacterium group</taxon>
        <taxon>Chryseobacterium</taxon>
    </lineage>
</organism>
<name>A0AAD0YV03_CHRID</name>
<sequence length="140" mass="16518">MILNELFHNFDTVKKLISILLLSLYLVSTTELYQLLKMPLLIEHYIQHKSLNSEMSLTAFLKTHYDHPVKDSDHDQDQKLPFVSHASLLSVAFTLNPILDFHFTKKVHNPIEIKKTFYKSILYNKEIINSIWEPPKFYQS</sequence>
<protein>
    <submittedName>
        <fullName evidence="1">Uncharacterized protein</fullName>
    </submittedName>
</protein>
<evidence type="ECO:0000313" key="1">
    <source>
        <dbReference type="EMBL" id="AZB17662.1"/>
    </source>
</evidence>
<gene>
    <name evidence="1" type="ORF">EG352_07710</name>
</gene>
<proteinExistence type="predicted"/>
<dbReference type="Proteomes" id="UP000269015">
    <property type="component" value="Chromosome"/>
</dbReference>
<evidence type="ECO:0000313" key="2">
    <source>
        <dbReference type="Proteomes" id="UP000269015"/>
    </source>
</evidence>
<dbReference type="EMBL" id="CP033930">
    <property type="protein sequence ID" value="AZB17662.1"/>
    <property type="molecule type" value="Genomic_DNA"/>
</dbReference>